<proteinExistence type="predicted"/>
<reference evidence="4" key="1">
    <citation type="journal article" date="2019" name="Microbiol. Immunol.">
        <title>Molecular and phenotypic characterization of Leptospira johnsonii sp. nov., Leptospira ellinghausenii sp. nov. and Leptospira ryugenii sp. nov. isolated from soil and water in Japan.</title>
        <authorList>
            <person name="Masuzawa T."/>
            <person name="Saito M."/>
            <person name="Nakao R."/>
            <person name="Nikaido Y."/>
            <person name="Matsumoto M."/>
            <person name="Ogawa M."/>
            <person name="Yokoyama M."/>
            <person name="Hidaka Y."/>
            <person name="Tomita J."/>
            <person name="Sakakibara K."/>
            <person name="Suzuki K."/>
            <person name="Yasuda S."/>
            <person name="Sato H."/>
            <person name="Yamaguchi M."/>
            <person name="Yoshida S.I."/>
            <person name="Koizumi N."/>
            <person name="Kawamura Y."/>
        </authorList>
    </citation>
    <scope>NUCLEOTIDE SEQUENCE [LARGE SCALE GENOMIC DNA]</scope>
    <source>
        <strain evidence="4">E18</strain>
    </source>
</reference>
<evidence type="ECO:0000313" key="4">
    <source>
        <dbReference type="Proteomes" id="UP000245206"/>
    </source>
</evidence>
<feature type="transmembrane region" description="Helical" evidence="1">
    <location>
        <begin position="47"/>
        <end position="68"/>
    </location>
</feature>
<dbReference type="InterPro" id="IPR039447">
    <property type="entry name" value="UreH-like_TM_dom"/>
</dbReference>
<dbReference type="PANTHER" id="PTHR42208">
    <property type="entry name" value="HEAVY METAL TRANSPORTER-RELATED"/>
    <property type="match status" value="1"/>
</dbReference>
<feature type="transmembrane region" description="Helical" evidence="1">
    <location>
        <begin position="160"/>
        <end position="184"/>
    </location>
</feature>
<feature type="transmembrane region" description="Helical" evidence="1">
    <location>
        <begin position="80"/>
        <end position="101"/>
    </location>
</feature>
<evidence type="ECO:0000313" key="3">
    <source>
        <dbReference type="EMBL" id="GBF44204.1"/>
    </source>
</evidence>
<keyword evidence="1" id="KW-0472">Membrane</keyword>
<feature type="transmembrane region" description="Helical" evidence="1">
    <location>
        <begin position="128"/>
        <end position="148"/>
    </location>
</feature>
<gene>
    <name evidence="3" type="ORF">LPTSP2_35070</name>
</gene>
<name>A0A2P2DHT7_9LEPT</name>
<keyword evidence="1" id="KW-1133">Transmembrane helix</keyword>
<keyword evidence="4" id="KW-1185">Reference proteome</keyword>
<dbReference type="OrthoDB" id="9800141at2"/>
<protein>
    <submittedName>
        <fullName evidence="3">DsbD family 2</fullName>
    </submittedName>
</protein>
<organism evidence="3 4">
    <name type="scientific">Leptospira ellinghausenii</name>
    <dbReference type="NCBI Taxonomy" id="1917822"/>
    <lineage>
        <taxon>Bacteria</taxon>
        <taxon>Pseudomonadati</taxon>
        <taxon>Spirochaetota</taxon>
        <taxon>Spirochaetia</taxon>
        <taxon>Leptospirales</taxon>
        <taxon>Leptospiraceae</taxon>
        <taxon>Leptospira</taxon>
    </lineage>
</organism>
<dbReference type="RefSeq" id="WP_108961170.1">
    <property type="nucleotide sequence ID" value="NZ_BFAZ01000010.1"/>
</dbReference>
<dbReference type="PANTHER" id="PTHR42208:SF1">
    <property type="entry name" value="HEAVY METAL TRANSPORTER"/>
    <property type="match status" value="1"/>
</dbReference>
<feature type="domain" description="Urease accessory protein UreH-like transmembrane" evidence="2">
    <location>
        <begin position="13"/>
        <end position="208"/>
    </location>
</feature>
<dbReference type="AlphaFoldDB" id="A0A2P2DHT7"/>
<accession>A0A2P2DHT7</accession>
<sequence>MDQLTNLSFFASIILYGLLSSFHCALMCGPFISLLQTSKPSKQIPVILYHVGRMVSYSFLGIVLGLMGKGANAIGELKSIQSIAGTFTFVLLLFFLIRMLFLPTNSKFGTLPKGISNILQKIREKTNLNGLGFGIGILSALLPCGVLYPAYAASFATGSAVTGGIVMFCFYLGTIPMLTGLSVVMGKIRNYIQPKWIPVFGTVIILTSLGFLLFRLFFHAHSESCDHLI</sequence>
<dbReference type="Pfam" id="PF13386">
    <property type="entry name" value="DsbD_2"/>
    <property type="match status" value="1"/>
</dbReference>
<comment type="caution">
    <text evidence="3">The sequence shown here is derived from an EMBL/GenBank/DDBJ whole genome shotgun (WGS) entry which is preliminary data.</text>
</comment>
<feature type="transmembrane region" description="Helical" evidence="1">
    <location>
        <begin position="196"/>
        <end position="218"/>
    </location>
</feature>
<dbReference type="Proteomes" id="UP000245206">
    <property type="component" value="Unassembled WGS sequence"/>
</dbReference>
<keyword evidence="1" id="KW-0812">Transmembrane</keyword>
<evidence type="ECO:0000259" key="2">
    <source>
        <dbReference type="Pfam" id="PF13386"/>
    </source>
</evidence>
<dbReference type="EMBL" id="BFAZ01000010">
    <property type="protein sequence ID" value="GBF44204.1"/>
    <property type="molecule type" value="Genomic_DNA"/>
</dbReference>
<evidence type="ECO:0000256" key="1">
    <source>
        <dbReference type="SAM" id="Phobius"/>
    </source>
</evidence>
<feature type="transmembrane region" description="Helical" evidence="1">
    <location>
        <begin position="13"/>
        <end position="35"/>
    </location>
</feature>